<keyword evidence="1" id="KW-0472">Membrane</keyword>
<feature type="transmembrane region" description="Helical" evidence="1">
    <location>
        <begin position="86"/>
        <end position="107"/>
    </location>
</feature>
<feature type="transmembrane region" description="Helical" evidence="1">
    <location>
        <begin position="158"/>
        <end position="177"/>
    </location>
</feature>
<keyword evidence="1" id="KW-0812">Transmembrane</keyword>
<reference evidence="2 3" key="1">
    <citation type="submission" date="2018-08" db="EMBL/GenBank/DDBJ databases">
        <title>The multiple taxonomic identification of Sphingomonas gilva.</title>
        <authorList>
            <person name="Zhu D."/>
            <person name="Zheng S."/>
        </authorList>
    </citation>
    <scope>NUCLEOTIDE SEQUENCE [LARGE SCALE GENOMIC DNA]</scope>
    <source>
        <strain evidence="2 3">ZDH117</strain>
    </source>
</reference>
<proteinExistence type="predicted"/>
<sequence>MHVLDERQKVSGFTELSEGSKAAHFGFDWERDYGGTYRQCPSAFWLAPDAADVLPPADLLHPRPAPPAAEPQPMIDPPDESVDNRAFGAGLAILLAGPIFVMSIPLVEGLAAPAIAFAMIAALPFTVVIGAILAAVPVCLGSLLMGKLGEAGRGWRHPLAWMGVGAPFGMVLAALFGSGPQGIGAMAITGALCAGVARWKVRWGTPAQPARNVRTPAVAISA</sequence>
<comment type="caution">
    <text evidence="2">The sequence shown here is derived from an EMBL/GenBank/DDBJ whole genome shotgun (WGS) entry which is preliminary data.</text>
</comment>
<keyword evidence="3" id="KW-1185">Reference proteome</keyword>
<organism evidence="2 3">
    <name type="scientific">Sphingomonas gilva</name>
    <dbReference type="NCBI Taxonomy" id="2305907"/>
    <lineage>
        <taxon>Bacteria</taxon>
        <taxon>Pseudomonadati</taxon>
        <taxon>Pseudomonadota</taxon>
        <taxon>Alphaproteobacteria</taxon>
        <taxon>Sphingomonadales</taxon>
        <taxon>Sphingomonadaceae</taxon>
        <taxon>Sphingomonas</taxon>
    </lineage>
</organism>
<keyword evidence="1" id="KW-1133">Transmembrane helix</keyword>
<protein>
    <submittedName>
        <fullName evidence="2">Uncharacterized protein</fullName>
    </submittedName>
</protein>
<dbReference type="Proteomes" id="UP000266693">
    <property type="component" value="Unassembled WGS sequence"/>
</dbReference>
<dbReference type="EMBL" id="QWLV01000006">
    <property type="protein sequence ID" value="RHW17075.1"/>
    <property type="molecule type" value="Genomic_DNA"/>
</dbReference>
<evidence type="ECO:0000256" key="1">
    <source>
        <dbReference type="SAM" id="Phobius"/>
    </source>
</evidence>
<accession>A0A396S134</accession>
<evidence type="ECO:0000313" key="2">
    <source>
        <dbReference type="EMBL" id="RHW17075.1"/>
    </source>
</evidence>
<evidence type="ECO:0000313" key="3">
    <source>
        <dbReference type="Proteomes" id="UP000266693"/>
    </source>
</evidence>
<dbReference type="RefSeq" id="WP_118864655.1">
    <property type="nucleotide sequence ID" value="NZ_QWLV01000006.1"/>
</dbReference>
<gene>
    <name evidence="2" type="ORF">D1610_13235</name>
</gene>
<name>A0A396S134_9SPHN</name>
<feature type="transmembrane region" description="Helical" evidence="1">
    <location>
        <begin position="113"/>
        <end position="146"/>
    </location>
</feature>
<dbReference type="AlphaFoldDB" id="A0A396S134"/>